<comment type="caution">
    <text evidence="3">The sequence shown here is derived from an EMBL/GenBank/DDBJ whole genome shotgun (WGS) entry which is preliminary data.</text>
</comment>
<feature type="transmembrane region" description="Helical" evidence="1">
    <location>
        <begin position="248"/>
        <end position="267"/>
    </location>
</feature>
<dbReference type="Proteomes" id="UP000266441">
    <property type="component" value="Unassembled WGS sequence"/>
</dbReference>
<accession>A0A399D6T4</accession>
<keyword evidence="3" id="KW-0808">Transferase</keyword>
<feature type="domain" description="Glycosyltransferase 2-like" evidence="2">
    <location>
        <begin position="5"/>
        <end position="166"/>
    </location>
</feature>
<evidence type="ECO:0000313" key="4">
    <source>
        <dbReference type="Proteomes" id="UP000266441"/>
    </source>
</evidence>
<evidence type="ECO:0000313" key="3">
    <source>
        <dbReference type="EMBL" id="RIH66878.1"/>
    </source>
</evidence>
<dbReference type="InterPro" id="IPR001173">
    <property type="entry name" value="Glyco_trans_2-like"/>
</dbReference>
<evidence type="ECO:0000259" key="2">
    <source>
        <dbReference type="Pfam" id="PF00535"/>
    </source>
</evidence>
<dbReference type="InterPro" id="IPR050256">
    <property type="entry name" value="Glycosyltransferase_2"/>
</dbReference>
<reference evidence="3 4" key="1">
    <citation type="journal article" date="2015" name="Int. J. Syst. Evol. Microbiol.">
        <title>Mariniphaga sediminis sp. nov., isolated from coastal sediment.</title>
        <authorList>
            <person name="Wang F.Q."/>
            <person name="Shen Q.Y."/>
            <person name="Chen G.J."/>
            <person name="Du Z.J."/>
        </authorList>
    </citation>
    <scope>NUCLEOTIDE SEQUENCE [LARGE SCALE GENOMIC DNA]</scope>
    <source>
        <strain evidence="3 4">SY21</strain>
    </source>
</reference>
<keyword evidence="4" id="KW-1185">Reference proteome</keyword>
<evidence type="ECO:0000256" key="1">
    <source>
        <dbReference type="SAM" id="Phobius"/>
    </source>
</evidence>
<dbReference type="Gene3D" id="3.90.550.10">
    <property type="entry name" value="Spore Coat Polysaccharide Biosynthesis Protein SpsA, Chain A"/>
    <property type="match status" value="1"/>
</dbReference>
<dbReference type="Pfam" id="PF00535">
    <property type="entry name" value="Glycos_transf_2"/>
    <property type="match status" value="1"/>
</dbReference>
<keyword evidence="1" id="KW-0472">Membrane</keyword>
<dbReference type="PANTHER" id="PTHR48090">
    <property type="entry name" value="UNDECAPRENYL-PHOSPHATE 4-DEOXY-4-FORMAMIDO-L-ARABINOSE TRANSFERASE-RELATED"/>
    <property type="match status" value="1"/>
</dbReference>
<organism evidence="3 4">
    <name type="scientific">Mariniphaga sediminis</name>
    <dbReference type="NCBI Taxonomy" id="1628158"/>
    <lineage>
        <taxon>Bacteria</taxon>
        <taxon>Pseudomonadati</taxon>
        <taxon>Bacteroidota</taxon>
        <taxon>Bacteroidia</taxon>
        <taxon>Marinilabiliales</taxon>
        <taxon>Prolixibacteraceae</taxon>
        <taxon>Mariniphaga</taxon>
    </lineage>
</organism>
<dbReference type="AlphaFoldDB" id="A0A399D6T4"/>
<keyword evidence="1" id="KW-1133">Transmembrane helix</keyword>
<dbReference type="PANTHER" id="PTHR48090:SF7">
    <property type="entry name" value="RFBJ PROTEIN"/>
    <property type="match status" value="1"/>
</dbReference>
<name>A0A399D6T4_9BACT</name>
<dbReference type="OrthoDB" id="9810303at2"/>
<dbReference type="EMBL" id="QWET01000001">
    <property type="protein sequence ID" value="RIH66878.1"/>
    <property type="molecule type" value="Genomic_DNA"/>
</dbReference>
<dbReference type="InterPro" id="IPR029044">
    <property type="entry name" value="Nucleotide-diphossugar_trans"/>
</dbReference>
<dbReference type="CDD" id="cd04179">
    <property type="entry name" value="DPM_DPG-synthase_like"/>
    <property type="match status" value="1"/>
</dbReference>
<dbReference type="GO" id="GO:0016740">
    <property type="term" value="F:transferase activity"/>
    <property type="evidence" value="ECO:0007669"/>
    <property type="project" value="UniProtKB-KW"/>
</dbReference>
<protein>
    <submittedName>
        <fullName evidence="3">Glycosyltransferase family 2 protein</fullName>
    </submittedName>
</protein>
<gene>
    <name evidence="3" type="ORF">D1164_00120</name>
</gene>
<proteinExistence type="predicted"/>
<sequence length="314" mass="35467">MMIAVVIPCYKVRNHILDVLQAIGNEVSHIYIVDDACPENSGEYVEKNTKDPRIKVIYHEKNKGVGGAVITGYKEAISDGAEIVVKLDGDGQMNPDFIPKLVIPIETGEADYSKGNRFFDVEKLLIMPRMRLIGNSFLSLINKMVNGYWNIIDPTNGFTAIHVNVLKLLPLNKIDNRYFFESDMLFRLSVLRAVVKDIPISPVYGNEKSNLIIGTVLWEFPMKYVNRFLKRFFYCYLLRDFNAGTMQFLGGLLAIIVGLVFGIYHWVTSYEAMSTTPAGTVMIAALLIILGFQLLLSALNFDIQNIPHHPIQKQ</sequence>
<dbReference type="SUPFAM" id="SSF53448">
    <property type="entry name" value="Nucleotide-diphospho-sugar transferases"/>
    <property type="match status" value="1"/>
</dbReference>
<feature type="transmembrane region" description="Helical" evidence="1">
    <location>
        <begin position="279"/>
        <end position="299"/>
    </location>
</feature>
<keyword evidence="1" id="KW-0812">Transmembrane</keyword>